<dbReference type="Gene3D" id="3.30.700.10">
    <property type="entry name" value="Glycoprotein, Type 4 Pilin"/>
    <property type="match status" value="1"/>
</dbReference>
<dbReference type="Pfam" id="PF16732">
    <property type="entry name" value="ComP_DUS"/>
    <property type="match status" value="1"/>
</dbReference>
<dbReference type="AlphaFoldDB" id="K6YLD9"/>
<dbReference type="InterPro" id="IPR031982">
    <property type="entry name" value="PilE-like"/>
</dbReference>
<dbReference type="PANTHER" id="PTHR30093">
    <property type="entry name" value="GENERAL SECRETION PATHWAY PROTEIN G"/>
    <property type="match status" value="1"/>
</dbReference>
<dbReference type="InterPro" id="IPR012902">
    <property type="entry name" value="N_methyl_site"/>
</dbReference>
<gene>
    <name evidence="2" type="primary">pilE</name>
    <name evidence="2" type="ORF">GPLA_2631</name>
</gene>
<keyword evidence="1" id="KW-1133">Transmembrane helix</keyword>
<evidence type="ECO:0000256" key="1">
    <source>
        <dbReference type="SAM" id="Phobius"/>
    </source>
</evidence>
<keyword evidence="3" id="KW-1185">Reference proteome</keyword>
<accession>K6YLD9</accession>
<proteinExistence type="predicted"/>
<comment type="caution">
    <text evidence="2">The sequence shown here is derived from an EMBL/GenBank/DDBJ whole genome shotgun (WGS) entry which is preliminary data.</text>
</comment>
<keyword evidence="1" id="KW-0472">Membrane</keyword>
<dbReference type="Proteomes" id="UP000006322">
    <property type="component" value="Unassembled WGS sequence"/>
</dbReference>
<feature type="transmembrane region" description="Helical" evidence="1">
    <location>
        <begin position="12"/>
        <end position="36"/>
    </location>
</feature>
<organism evidence="2 3">
    <name type="scientific">Paraglaciecola polaris LMG 21857</name>
    <dbReference type="NCBI Taxonomy" id="1129793"/>
    <lineage>
        <taxon>Bacteria</taxon>
        <taxon>Pseudomonadati</taxon>
        <taxon>Pseudomonadota</taxon>
        <taxon>Gammaproteobacteria</taxon>
        <taxon>Alteromonadales</taxon>
        <taxon>Alteromonadaceae</taxon>
        <taxon>Paraglaciecola</taxon>
    </lineage>
</organism>
<dbReference type="NCBIfam" id="TIGR02532">
    <property type="entry name" value="IV_pilin_GFxxxE"/>
    <property type="match status" value="1"/>
</dbReference>
<keyword evidence="1" id="KW-0812">Transmembrane</keyword>
<dbReference type="STRING" id="1129793.GPLA_2631"/>
<dbReference type="EMBL" id="BAER01000064">
    <property type="protein sequence ID" value="GAC33529.1"/>
    <property type="molecule type" value="Genomic_DNA"/>
</dbReference>
<name>K6YLD9_9ALTE</name>
<dbReference type="PANTHER" id="PTHR30093:SF47">
    <property type="entry name" value="TYPE IV PILUS NON-CORE MINOR PILIN PILE"/>
    <property type="match status" value="1"/>
</dbReference>
<evidence type="ECO:0000313" key="3">
    <source>
        <dbReference type="Proteomes" id="UP000006322"/>
    </source>
</evidence>
<dbReference type="SUPFAM" id="SSF54523">
    <property type="entry name" value="Pili subunits"/>
    <property type="match status" value="1"/>
</dbReference>
<evidence type="ECO:0000313" key="2">
    <source>
        <dbReference type="EMBL" id="GAC33529.1"/>
    </source>
</evidence>
<dbReference type="Pfam" id="PF07963">
    <property type="entry name" value="N_methyl"/>
    <property type="match status" value="1"/>
</dbReference>
<dbReference type="GO" id="GO:0043683">
    <property type="term" value="P:type IV pilus assembly"/>
    <property type="evidence" value="ECO:0007669"/>
    <property type="project" value="InterPro"/>
</dbReference>
<sequence>MQHLPIIYRINGFSLLELMMVVAIVGILAVVALPSYQSHITQSRRSDAQNSLLKWQLQQERYRISHNLYANAIALPPPVSDLYEFSVSNISATTFTLQAQALEQQLTDSGCTVLSIDQSMLRQPLSCWPK</sequence>
<reference evidence="3" key="1">
    <citation type="journal article" date="2014" name="Environ. Microbiol.">
        <title>Comparative genomics of the marine bacterial genus Glaciecola reveals the high degree of genomic diversity and genomic characteristic for cold adaptation.</title>
        <authorList>
            <person name="Qin Q.L."/>
            <person name="Xie B.B."/>
            <person name="Yu Y."/>
            <person name="Shu Y.L."/>
            <person name="Rong J.C."/>
            <person name="Zhang Y.J."/>
            <person name="Zhao D.L."/>
            <person name="Chen X.L."/>
            <person name="Zhang X.Y."/>
            <person name="Chen B."/>
            <person name="Zhou B.C."/>
            <person name="Zhang Y.Z."/>
        </authorList>
    </citation>
    <scope>NUCLEOTIDE SEQUENCE [LARGE SCALE GENOMIC DNA]</scope>
    <source>
        <strain evidence="3">LMG 21857</strain>
    </source>
</reference>
<dbReference type="OrthoDB" id="5572189at2"/>
<dbReference type="InterPro" id="IPR045584">
    <property type="entry name" value="Pilin-like"/>
</dbReference>
<dbReference type="RefSeq" id="WP_007105307.1">
    <property type="nucleotide sequence ID" value="NZ_BAER01000064.1"/>
</dbReference>
<protein>
    <submittedName>
        <fullName evidence="2">Type IV pilus assembly protein PilE</fullName>
    </submittedName>
</protein>